<gene>
    <name evidence="7" type="ORF">RM538_00035</name>
</gene>
<dbReference type="PANTHER" id="PTHR42742:SF3">
    <property type="entry name" value="FRUCTOKINASE"/>
    <property type="match status" value="1"/>
</dbReference>
<dbReference type="Gene3D" id="2.60.120.10">
    <property type="entry name" value="Jelly Rolls"/>
    <property type="match status" value="2"/>
</dbReference>
<dbReference type="Proteomes" id="UP001254488">
    <property type="component" value="Unassembled WGS sequence"/>
</dbReference>
<dbReference type="SUPFAM" id="SSF51182">
    <property type="entry name" value="RmlC-like cupins"/>
    <property type="match status" value="1"/>
</dbReference>
<comment type="caution">
    <text evidence="7">The sequence shown here is derived from an EMBL/GenBank/DDBJ whole genome shotgun (WGS) entry which is preliminary data.</text>
</comment>
<dbReference type="PANTHER" id="PTHR42742">
    <property type="entry name" value="TRANSCRIPTIONAL REPRESSOR MPRA"/>
    <property type="match status" value="1"/>
</dbReference>
<dbReference type="InterPro" id="IPR014710">
    <property type="entry name" value="RmlC-like_jellyroll"/>
</dbReference>
<evidence type="ECO:0000256" key="1">
    <source>
        <dbReference type="ARBA" id="ARBA00022723"/>
    </source>
</evidence>
<dbReference type="InterPro" id="IPR049071">
    <property type="entry name" value="MPI_cupin_dom"/>
</dbReference>
<evidence type="ECO:0000259" key="5">
    <source>
        <dbReference type="Pfam" id="PF20511"/>
    </source>
</evidence>
<organism evidence="7 8">
    <name type="scientific">Patiriisocius hiemis</name>
    <dbReference type="NCBI Taxonomy" id="3075604"/>
    <lineage>
        <taxon>Bacteria</taxon>
        <taxon>Pseudomonadati</taxon>
        <taxon>Bacteroidota</taxon>
        <taxon>Flavobacteriia</taxon>
        <taxon>Flavobacteriales</taxon>
        <taxon>Flavobacteriaceae</taxon>
        <taxon>Patiriisocius</taxon>
    </lineage>
</organism>
<evidence type="ECO:0000256" key="4">
    <source>
        <dbReference type="ARBA" id="ARBA00030762"/>
    </source>
</evidence>
<protein>
    <recommendedName>
        <fullName evidence="3">Phosphohexomutase</fullName>
    </recommendedName>
    <alternativeName>
        <fullName evidence="4">Phosphomannose isomerase</fullName>
    </alternativeName>
</protein>
<evidence type="ECO:0000259" key="6">
    <source>
        <dbReference type="Pfam" id="PF21621"/>
    </source>
</evidence>
<keyword evidence="8" id="KW-1185">Reference proteome</keyword>
<proteinExistence type="predicted"/>
<dbReference type="PIRSF" id="PIRSF036894">
    <property type="entry name" value="PMI_Firm_short"/>
    <property type="match status" value="1"/>
</dbReference>
<evidence type="ECO:0000313" key="7">
    <source>
        <dbReference type="EMBL" id="MDT0554373.1"/>
    </source>
</evidence>
<keyword evidence="1" id="KW-0479">Metal-binding</keyword>
<evidence type="ECO:0000256" key="2">
    <source>
        <dbReference type="ARBA" id="ARBA00022833"/>
    </source>
</evidence>
<dbReference type="Pfam" id="PF20511">
    <property type="entry name" value="PMI_typeI_cat"/>
    <property type="match status" value="1"/>
</dbReference>
<reference evidence="7 8" key="1">
    <citation type="submission" date="2023-09" db="EMBL/GenBank/DDBJ databases">
        <authorList>
            <person name="Rey-Velasco X."/>
        </authorList>
    </citation>
    <scope>NUCLEOTIDE SEQUENCE [LARGE SCALE GENOMIC DNA]</scope>
    <source>
        <strain evidence="7 8">W242</strain>
    </source>
</reference>
<accession>A0ABU2Y858</accession>
<dbReference type="CDD" id="cd07010">
    <property type="entry name" value="cupin_PMI_type_I_N_bac"/>
    <property type="match status" value="1"/>
</dbReference>
<sequence length="324" mass="36636">MSFSALYPLKFKPILKEKVWGGSKLKTLYNKEGGETLGESWELSGVTGNISEVNNGKLKGKKLNELIEHYTADLLGNKVYKAYGTNFPLLFKFIDAKQDLSVQLHPNDTLAKERHNSFGKTEMWYIMNAEENSRLILGFNREMDQSTYEEYLQNNNIMEILHSENVKKGDSFFIAPGTVHAIGAGVVLAEIQQTSDITYRIYDWDRPGTDGNMRELHTQEAIAAIDYNQPDAKLAYQHITNEAVLLKKSAYFETNRLSLTKQFKRDLSIIDSFVVYMCVAGNGTIEVDDFSETISTGETVLIPANFKELTIKTQNATVLEVYIP</sequence>
<dbReference type="InterPro" id="IPR051804">
    <property type="entry name" value="Carb_Metab_Reg_Kinase/Isom"/>
</dbReference>
<dbReference type="InterPro" id="IPR014628">
    <property type="entry name" value="Man6P_isomerase_Firm_short"/>
</dbReference>
<name>A0ABU2Y858_9FLAO</name>
<evidence type="ECO:0000313" key="8">
    <source>
        <dbReference type="Proteomes" id="UP001254488"/>
    </source>
</evidence>
<dbReference type="EMBL" id="JAVRHZ010000001">
    <property type="protein sequence ID" value="MDT0554373.1"/>
    <property type="molecule type" value="Genomic_DNA"/>
</dbReference>
<evidence type="ECO:0000256" key="3">
    <source>
        <dbReference type="ARBA" id="ARBA00029741"/>
    </source>
</evidence>
<keyword evidence="7" id="KW-0413">Isomerase</keyword>
<dbReference type="RefSeq" id="WP_311331339.1">
    <property type="nucleotide sequence ID" value="NZ_JAVRHZ010000001.1"/>
</dbReference>
<feature type="domain" description="Mannose-6-phosphate isomerase cupin" evidence="6">
    <location>
        <begin position="247"/>
        <end position="314"/>
    </location>
</feature>
<feature type="domain" description="Phosphomannose isomerase type I catalytic" evidence="5">
    <location>
        <begin position="10"/>
        <end position="116"/>
    </location>
</feature>
<dbReference type="InterPro" id="IPR011051">
    <property type="entry name" value="RmlC_Cupin_sf"/>
</dbReference>
<dbReference type="Pfam" id="PF21621">
    <property type="entry name" value="MPI_cupin_dom"/>
    <property type="match status" value="1"/>
</dbReference>
<keyword evidence="2" id="KW-0862">Zinc</keyword>
<dbReference type="InterPro" id="IPR046457">
    <property type="entry name" value="PMI_typeI_cat"/>
</dbReference>
<dbReference type="GO" id="GO:0016853">
    <property type="term" value="F:isomerase activity"/>
    <property type="evidence" value="ECO:0007669"/>
    <property type="project" value="UniProtKB-KW"/>
</dbReference>